<dbReference type="SUPFAM" id="SSF49562">
    <property type="entry name" value="C2 domain (Calcium/lipid-binding domain, CaLB)"/>
    <property type="match status" value="1"/>
</dbReference>
<dbReference type="InterPro" id="IPR035892">
    <property type="entry name" value="C2_domain_sf"/>
</dbReference>
<dbReference type="EMBL" id="QGNW01000073">
    <property type="protein sequence ID" value="RVX01826.1"/>
    <property type="molecule type" value="Genomic_DNA"/>
</dbReference>
<accession>A0A438IYP1</accession>
<feature type="domain" description="C2" evidence="1">
    <location>
        <begin position="54"/>
        <end position="120"/>
    </location>
</feature>
<dbReference type="CDD" id="cd04051">
    <property type="entry name" value="C2_SRC2_like"/>
    <property type="match status" value="1"/>
</dbReference>
<dbReference type="AlphaFoldDB" id="A0A438IYP1"/>
<dbReference type="Proteomes" id="UP000288805">
    <property type="component" value="Unassembled WGS sequence"/>
</dbReference>
<protein>
    <recommendedName>
        <fullName evidence="1">C2 domain-containing protein</fullName>
    </recommendedName>
</protein>
<dbReference type="Pfam" id="PF00168">
    <property type="entry name" value="C2"/>
    <property type="match status" value="1"/>
</dbReference>
<evidence type="ECO:0000313" key="2">
    <source>
        <dbReference type="EMBL" id="RVX01826.1"/>
    </source>
</evidence>
<dbReference type="InterPro" id="IPR000008">
    <property type="entry name" value="C2_dom"/>
</dbReference>
<evidence type="ECO:0000313" key="3">
    <source>
        <dbReference type="Proteomes" id="UP000288805"/>
    </source>
</evidence>
<sequence>MYIEQDTSRKGFSFKQEFKHGVQEVPDCHSFSSRSSERPRHIQNESLRPAFNPQIKRETPVDTEGETNPAWNSTIRFTIGNQAVEYQGVVFVIKLYCSRTLGDRYIGEVSLSFKDLFDGAAPTSQGRSSGIVSYPVKRGGADSQGVLNFSYSFGDIVMVKKPSLFSTRNLAAAGIFIVKVVLEATLGASIDLDIPFFGEDVPIHIELKS</sequence>
<comment type="caution">
    <text evidence="2">The sequence shown here is derived from an EMBL/GenBank/DDBJ whole genome shotgun (WGS) entry which is preliminary data.</text>
</comment>
<dbReference type="GO" id="GO:0006952">
    <property type="term" value="P:defense response"/>
    <property type="evidence" value="ECO:0007669"/>
    <property type="project" value="InterPro"/>
</dbReference>
<evidence type="ECO:0000259" key="1">
    <source>
        <dbReference type="Pfam" id="PF00168"/>
    </source>
</evidence>
<dbReference type="PANTHER" id="PTHR32246:SF22">
    <property type="entry name" value="C2 DOMAIN-CONTAINING PROTEIN"/>
    <property type="match status" value="1"/>
</dbReference>
<reference evidence="2 3" key="1">
    <citation type="journal article" date="2018" name="PLoS Genet.">
        <title>Population sequencing reveals clonal diversity and ancestral inbreeding in the grapevine cultivar Chardonnay.</title>
        <authorList>
            <person name="Roach M.J."/>
            <person name="Johnson D.L."/>
            <person name="Bohlmann J."/>
            <person name="van Vuuren H.J."/>
            <person name="Jones S.J."/>
            <person name="Pretorius I.S."/>
            <person name="Schmidt S.A."/>
            <person name="Borneman A.R."/>
        </authorList>
    </citation>
    <scope>NUCLEOTIDE SEQUENCE [LARGE SCALE GENOMIC DNA]</scope>
    <source>
        <strain evidence="3">cv. Chardonnay</strain>
        <tissue evidence="2">Leaf</tissue>
    </source>
</reference>
<gene>
    <name evidence="2" type="ORF">CK203_019401</name>
</gene>
<proteinExistence type="predicted"/>
<organism evidence="2 3">
    <name type="scientific">Vitis vinifera</name>
    <name type="common">Grape</name>
    <dbReference type="NCBI Taxonomy" id="29760"/>
    <lineage>
        <taxon>Eukaryota</taxon>
        <taxon>Viridiplantae</taxon>
        <taxon>Streptophyta</taxon>
        <taxon>Embryophyta</taxon>
        <taxon>Tracheophyta</taxon>
        <taxon>Spermatophyta</taxon>
        <taxon>Magnoliopsida</taxon>
        <taxon>eudicotyledons</taxon>
        <taxon>Gunneridae</taxon>
        <taxon>Pentapetalae</taxon>
        <taxon>rosids</taxon>
        <taxon>Vitales</taxon>
        <taxon>Vitaceae</taxon>
        <taxon>Viteae</taxon>
        <taxon>Vitis</taxon>
    </lineage>
</organism>
<dbReference type="Gene3D" id="2.60.40.150">
    <property type="entry name" value="C2 domain"/>
    <property type="match status" value="1"/>
</dbReference>
<dbReference type="InterPro" id="IPR044750">
    <property type="entry name" value="C2_SRC2/BAP"/>
</dbReference>
<dbReference type="PANTHER" id="PTHR32246">
    <property type="entry name" value="INGRESSION PROTEIN FIC1"/>
    <property type="match status" value="1"/>
</dbReference>
<name>A0A438IYP1_VITVI</name>